<name>A0AAV4CHS4_9GAST</name>
<feature type="transmembrane region" description="Helical" evidence="7">
    <location>
        <begin position="393"/>
        <end position="412"/>
    </location>
</feature>
<keyword evidence="4 7" id="KW-1133">Transmembrane helix</keyword>
<feature type="transmembrane region" description="Helical" evidence="7">
    <location>
        <begin position="433"/>
        <end position="457"/>
    </location>
</feature>
<comment type="similarity">
    <text evidence="2">Belongs to the major facilitator superfamily. MFSD6 family.</text>
</comment>
<evidence type="ECO:0000256" key="5">
    <source>
        <dbReference type="ARBA" id="ARBA00023136"/>
    </source>
</evidence>
<dbReference type="CDD" id="cd17335">
    <property type="entry name" value="MFS_MFSD6"/>
    <property type="match status" value="1"/>
</dbReference>
<evidence type="ECO:0000256" key="3">
    <source>
        <dbReference type="ARBA" id="ARBA00022692"/>
    </source>
</evidence>
<organism evidence="9 10">
    <name type="scientific">Plakobranchus ocellatus</name>
    <dbReference type="NCBI Taxonomy" id="259542"/>
    <lineage>
        <taxon>Eukaryota</taxon>
        <taxon>Metazoa</taxon>
        <taxon>Spiralia</taxon>
        <taxon>Lophotrochozoa</taxon>
        <taxon>Mollusca</taxon>
        <taxon>Gastropoda</taxon>
        <taxon>Heterobranchia</taxon>
        <taxon>Euthyneura</taxon>
        <taxon>Panpulmonata</taxon>
        <taxon>Sacoglossa</taxon>
        <taxon>Placobranchoidea</taxon>
        <taxon>Plakobranchidae</taxon>
        <taxon>Plakobranchus</taxon>
    </lineage>
</organism>
<dbReference type="PROSITE" id="PS50850">
    <property type="entry name" value="MFS"/>
    <property type="match status" value="1"/>
</dbReference>
<gene>
    <name evidence="9" type="ORF">PoB_005736200</name>
</gene>
<feature type="transmembrane region" description="Helical" evidence="7">
    <location>
        <begin position="496"/>
        <end position="519"/>
    </location>
</feature>
<evidence type="ECO:0000256" key="2">
    <source>
        <dbReference type="ARBA" id="ARBA00005241"/>
    </source>
</evidence>
<dbReference type="Gene3D" id="1.20.1250.20">
    <property type="entry name" value="MFS general substrate transporter like domains"/>
    <property type="match status" value="3"/>
</dbReference>
<dbReference type="InterPro" id="IPR020846">
    <property type="entry name" value="MFS_dom"/>
</dbReference>
<feature type="transmembrane region" description="Helical" evidence="7">
    <location>
        <begin position="320"/>
        <end position="349"/>
    </location>
</feature>
<dbReference type="InterPro" id="IPR024989">
    <property type="entry name" value="MFS_assoc_dom"/>
</dbReference>
<dbReference type="Pfam" id="PF12832">
    <property type="entry name" value="MFS_1_like"/>
    <property type="match status" value="1"/>
</dbReference>
<sequence length="657" mass="73364">MEPEVMESNSNGQLAEEYHPQRTPSPSEPPRTTVVKQLPYGINRTLLPVKGFYFVFMAAVGSLLPFIPVYMPQLGLTVPETGIIYGIMPFVGFFVRPLIGAIADKYKKHKMMLISVTLLSGLFYFLLVFVPSRASPKNKNLIMETKFECNTQDSFIQDCHKVNNTDSQCTVGIYHLIKENTSNNYNGSLAKPISCKFACQSSPDAVSPDFQVCLTNSSGPFSSSCNGTLIREQHLTFVVPDMDKLLSREIPKDRYTIGSMECRDYDLKEILYDKDFNHRAMQALCERELSLDCTVTCGDKEKECESDEKSSDERSFDVTFFAFFALFLLANIAFAPIFPIVDAVAYDLLGERRHIWGKQRVWGTLGFALLAISSSFIMHVLKDKEGGGVDYRVCFYIFAFLSVGSAFIAYFIDMSTDIKCGQFLKNVCKLLSYSQVLAFLGVVMYFGIVIGGLEAFLFRYLTELGSDPIVFGFMLMVNCAAEVPVLWIAGYIIKRIGLVSCLYLALVCYGLRLLVYSVIEEPWLVLLVEPAHGVTFGLMYAAASSYASIIAPPGMSSTVQGLLGGVHFGFGKGIGSFITGFIYKIIGPRWTWRAYSILSVVVLVTYVTLNKFIFSDDKDKVPQVQAMENNIDKEEKHDLTKQEQSLVNSDSQTVMAL</sequence>
<dbReference type="SUPFAM" id="SSF103473">
    <property type="entry name" value="MFS general substrate transporter"/>
    <property type="match status" value="1"/>
</dbReference>
<evidence type="ECO:0000256" key="4">
    <source>
        <dbReference type="ARBA" id="ARBA00022989"/>
    </source>
</evidence>
<dbReference type="InterPro" id="IPR051717">
    <property type="entry name" value="MFS_MFSD6"/>
</dbReference>
<feature type="compositionally biased region" description="Low complexity" evidence="6">
    <location>
        <begin position="21"/>
        <end position="32"/>
    </location>
</feature>
<dbReference type="AlphaFoldDB" id="A0AAV4CHS4"/>
<evidence type="ECO:0000313" key="9">
    <source>
        <dbReference type="EMBL" id="GFO30857.1"/>
    </source>
</evidence>
<dbReference type="InterPro" id="IPR036259">
    <property type="entry name" value="MFS_trans_sf"/>
</dbReference>
<feature type="transmembrane region" description="Helical" evidence="7">
    <location>
        <begin position="562"/>
        <end position="586"/>
    </location>
</feature>
<feature type="region of interest" description="Disordered" evidence="6">
    <location>
        <begin position="1"/>
        <end position="32"/>
    </location>
</feature>
<feature type="transmembrane region" description="Helical" evidence="7">
    <location>
        <begin position="52"/>
        <end position="71"/>
    </location>
</feature>
<feature type="transmembrane region" description="Helical" evidence="7">
    <location>
        <begin position="469"/>
        <end position="489"/>
    </location>
</feature>
<dbReference type="EMBL" id="BLXT01006265">
    <property type="protein sequence ID" value="GFO30857.1"/>
    <property type="molecule type" value="Genomic_DNA"/>
</dbReference>
<keyword evidence="3 7" id="KW-0812">Transmembrane</keyword>
<reference evidence="9 10" key="1">
    <citation type="journal article" date="2021" name="Elife">
        <title>Chloroplast acquisition without the gene transfer in kleptoplastic sea slugs, Plakobranchus ocellatus.</title>
        <authorList>
            <person name="Maeda T."/>
            <person name="Takahashi S."/>
            <person name="Yoshida T."/>
            <person name="Shimamura S."/>
            <person name="Takaki Y."/>
            <person name="Nagai Y."/>
            <person name="Toyoda A."/>
            <person name="Suzuki Y."/>
            <person name="Arimoto A."/>
            <person name="Ishii H."/>
            <person name="Satoh N."/>
            <person name="Nishiyama T."/>
            <person name="Hasebe M."/>
            <person name="Maruyama T."/>
            <person name="Minagawa J."/>
            <person name="Obokata J."/>
            <person name="Shigenobu S."/>
        </authorList>
    </citation>
    <scope>NUCLEOTIDE SEQUENCE [LARGE SCALE GENOMIC DNA]</scope>
</reference>
<dbReference type="GO" id="GO:0022857">
    <property type="term" value="F:transmembrane transporter activity"/>
    <property type="evidence" value="ECO:0007669"/>
    <property type="project" value="InterPro"/>
</dbReference>
<feature type="transmembrane region" description="Helical" evidence="7">
    <location>
        <begin position="361"/>
        <end position="381"/>
    </location>
</feature>
<protein>
    <submittedName>
        <fullName evidence="9">Major facilitator superfamily domain-containing protein 6-like</fullName>
    </submittedName>
</protein>
<accession>A0AAV4CHS4</accession>
<feature type="domain" description="Major facilitator superfamily (MFS) profile" evidence="8">
    <location>
        <begin position="427"/>
        <end position="657"/>
    </location>
</feature>
<keyword evidence="5 7" id="KW-0472">Membrane</keyword>
<feature type="transmembrane region" description="Helical" evidence="7">
    <location>
        <begin position="83"/>
        <end position="99"/>
    </location>
</feature>
<comment type="caution">
    <text evidence="9">The sequence shown here is derived from an EMBL/GenBank/DDBJ whole genome shotgun (WGS) entry which is preliminary data.</text>
</comment>
<evidence type="ECO:0000256" key="6">
    <source>
        <dbReference type="SAM" id="MobiDB-lite"/>
    </source>
</evidence>
<evidence type="ECO:0000313" key="10">
    <source>
        <dbReference type="Proteomes" id="UP000735302"/>
    </source>
</evidence>
<evidence type="ECO:0000256" key="1">
    <source>
        <dbReference type="ARBA" id="ARBA00004141"/>
    </source>
</evidence>
<evidence type="ECO:0000256" key="7">
    <source>
        <dbReference type="SAM" id="Phobius"/>
    </source>
</evidence>
<dbReference type="GO" id="GO:0016020">
    <property type="term" value="C:membrane"/>
    <property type="evidence" value="ECO:0007669"/>
    <property type="project" value="UniProtKB-SubCell"/>
</dbReference>
<feature type="transmembrane region" description="Helical" evidence="7">
    <location>
        <begin position="531"/>
        <end position="550"/>
    </location>
</feature>
<dbReference type="PANTHER" id="PTHR16172">
    <property type="entry name" value="MAJOR FACILITATOR SUPERFAMILY DOMAIN-CONTAINING PROTEIN 6-LIKE"/>
    <property type="match status" value="1"/>
</dbReference>
<keyword evidence="10" id="KW-1185">Reference proteome</keyword>
<evidence type="ECO:0000259" key="8">
    <source>
        <dbReference type="PROSITE" id="PS50850"/>
    </source>
</evidence>
<feature type="transmembrane region" description="Helical" evidence="7">
    <location>
        <begin position="592"/>
        <end position="609"/>
    </location>
</feature>
<proteinExistence type="inferred from homology"/>
<dbReference type="PANTHER" id="PTHR16172:SF41">
    <property type="entry name" value="MAJOR FACILITATOR SUPERFAMILY DOMAIN-CONTAINING PROTEIN 6-LIKE"/>
    <property type="match status" value="1"/>
</dbReference>
<dbReference type="Proteomes" id="UP000735302">
    <property type="component" value="Unassembled WGS sequence"/>
</dbReference>
<feature type="transmembrane region" description="Helical" evidence="7">
    <location>
        <begin position="111"/>
        <end position="130"/>
    </location>
</feature>
<comment type="subcellular location">
    <subcellularLocation>
        <location evidence="1">Membrane</location>
        <topology evidence="1">Multi-pass membrane protein</topology>
    </subcellularLocation>
</comment>